<feature type="domain" description="DUF2510" evidence="2">
    <location>
        <begin position="4"/>
        <end position="37"/>
    </location>
</feature>
<comment type="caution">
    <text evidence="3">The sequence shown here is derived from an EMBL/GenBank/DDBJ whole genome shotgun (WGS) entry which is preliminary data.</text>
</comment>
<keyword evidence="1" id="KW-0812">Transmembrane</keyword>
<dbReference type="Pfam" id="PF10708">
    <property type="entry name" value="DUF2510"/>
    <property type="match status" value="1"/>
</dbReference>
<reference evidence="3" key="1">
    <citation type="submission" date="2021-01" db="EMBL/GenBank/DDBJ databases">
        <title>Whole genome shotgun sequence of Cellulomonas chitinilytica NBRC 110799.</title>
        <authorList>
            <person name="Komaki H."/>
            <person name="Tamura T."/>
        </authorList>
    </citation>
    <scope>NUCLEOTIDE SEQUENCE</scope>
    <source>
        <strain evidence="3">NBRC 110799</strain>
    </source>
</reference>
<name>A0A919U2P1_9CELL</name>
<proteinExistence type="predicted"/>
<dbReference type="InterPro" id="IPR018929">
    <property type="entry name" value="DUF2510"/>
</dbReference>
<sequence>MHVPGWYPDPSVPGQERWWGGQSFTAHVRPSPAGAPAAAPAATAVAAMPTAPPVCTNLAPAPLTWSADHAQRLSDVPTDLASGRNPRATAALVLGILSVFGFWIGAILGIVLGVQGLSRAGAYAAAGHPAFGRTKSVWALVLSGVGVLVSVAIIAAAL</sequence>
<dbReference type="RefSeq" id="WP_203754250.1">
    <property type="nucleotide sequence ID" value="NZ_BONK01000007.1"/>
</dbReference>
<accession>A0A919U2P1</accession>
<organism evidence="3 4">
    <name type="scientific">Cellulomonas chitinilytica</name>
    <dbReference type="NCBI Taxonomy" id="398759"/>
    <lineage>
        <taxon>Bacteria</taxon>
        <taxon>Bacillati</taxon>
        <taxon>Actinomycetota</taxon>
        <taxon>Actinomycetes</taxon>
        <taxon>Micrococcales</taxon>
        <taxon>Cellulomonadaceae</taxon>
        <taxon>Cellulomonas</taxon>
    </lineage>
</organism>
<keyword evidence="4" id="KW-1185">Reference proteome</keyword>
<keyword evidence="1" id="KW-1133">Transmembrane helix</keyword>
<feature type="transmembrane region" description="Helical" evidence="1">
    <location>
        <begin position="90"/>
        <end position="117"/>
    </location>
</feature>
<feature type="transmembrane region" description="Helical" evidence="1">
    <location>
        <begin position="137"/>
        <end position="157"/>
    </location>
</feature>
<evidence type="ECO:0000313" key="4">
    <source>
        <dbReference type="Proteomes" id="UP000632740"/>
    </source>
</evidence>
<dbReference type="Proteomes" id="UP000632740">
    <property type="component" value="Unassembled WGS sequence"/>
</dbReference>
<evidence type="ECO:0000313" key="3">
    <source>
        <dbReference type="EMBL" id="GIG21667.1"/>
    </source>
</evidence>
<gene>
    <name evidence="3" type="ORF">Cch01nite_23910</name>
</gene>
<dbReference type="EMBL" id="BONK01000007">
    <property type="protein sequence ID" value="GIG21667.1"/>
    <property type="molecule type" value="Genomic_DNA"/>
</dbReference>
<evidence type="ECO:0000259" key="2">
    <source>
        <dbReference type="Pfam" id="PF10708"/>
    </source>
</evidence>
<keyword evidence="1" id="KW-0472">Membrane</keyword>
<evidence type="ECO:0000256" key="1">
    <source>
        <dbReference type="SAM" id="Phobius"/>
    </source>
</evidence>
<protein>
    <recommendedName>
        <fullName evidence="2">DUF2510 domain-containing protein</fullName>
    </recommendedName>
</protein>
<dbReference type="AlphaFoldDB" id="A0A919U2P1"/>